<gene>
    <name evidence="1" type="ORF">Ae201684_013944</name>
</gene>
<evidence type="ECO:0000313" key="1">
    <source>
        <dbReference type="EMBL" id="KAF0728116.1"/>
    </source>
</evidence>
<dbReference type="AlphaFoldDB" id="A0A6G0WLF8"/>
<protein>
    <submittedName>
        <fullName evidence="1">Uncharacterized protein</fullName>
    </submittedName>
</protein>
<dbReference type="VEuPathDB" id="FungiDB:AeMF1_017180"/>
<comment type="caution">
    <text evidence="1">The sequence shown here is derived from an EMBL/GenBank/DDBJ whole genome shotgun (WGS) entry which is preliminary data.</text>
</comment>
<name>A0A6G0WLF8_9STRA</name>
<sequence length="486" mass="54718">MLMEHFHEQLVASAPRLLTVSDLPHILLQVQDSFPHQDDPLEAFEEAQRLLQSWWSSSSQSIIALMIAAVAVKKTGDSQGRAKFFHELQQPERLDTTVRTAAIGFLVNEPSLQEYMECDTSFIFQTSYFYAVIIHALVTETHVPSTDQIGRIAASLERSSPRLQLLWLDHVKQQTRAVVQALYMSYDAVLQHMPSDSLLPLLENSRSSDSERPHFVATVTTLSTTTAQLLDRVAAPSPSFLVGAIDILAWVTFLVQPENDLVNKAVRTIPPAQIPSVLAPLHESLKADQGRPLHLDVLRGNRVRFYLTYLSRNATQNLDTLFDLALVGAAHTLRPLHDLSHRILRVLARSGTSEMAVVYVRQMIQQYPDITTLGVIATGIGYILSRPDHDSALVRFYLAELYSTWDNNREANGDLARLIFELLKVVRMDDLGIALLFVEKMVWKDSTLLEQVYETISVACDAPRRIPLLEWFLRLQAQLAPLPSNL</sequence>
<evidence type="ECO:0000313" key="2">
    <source>
        <dbReference type="Proteomes" id="UP000481153"/>
    </source>
</evidence>
<proteinExistence type="predicted"/>
<keyword evidence="2" id="KW-1185">Reference proteome</keyword>
<dbReference type="EMBL" id="VJMJ01000181">
    <property type="protein sequence ID" value="KAF0728116.1"/>
    <property type="molecule type" value="Genomic_DNA"/>
</dbReference>
<organism evidence="1 2">
    <name type="scientific">Aphanomyces euteiches</name>
    <dbReference type="NCBI Taxonomy" id="100861"/>
    <lineage>
        <taxon>Eukaryota</taxon>
        <taxon>Sar</taxon>
        <taxon>Stramenopiles</taxon>
        <taxon>Oomycota</taxon>
        <taxon>Saprolegniomycetes</taxon>
        <taxon>Saprolegniales</taxon>
        <taxon>Verrucalvaceae</taxon>
        <taxon>Aphanomyces</taxon>
    </lineage>
</organism>
<dbReference type="Proteomes" id="UP000481153">
    <property type="component" value="Unassembled WGS sequence"/>
</dbReference>
<reference evidence="1 2" key="1">
    <citation type="submission" date="2019-07" db="EMBL/GenBank/DDBJ databases">
        <title>Genomics analysis of Aphanomyces spp. identifies a new class of oomycete effector associated with host adaptation.</title>
        <authorList>
            <person name="Gaulin E."/>
        </authorList>
    </citation>
    <scope>NUCLEOTIDE SEQUENCE [LARGE SCALE GENOMIC DNA]</scope>
    <source>
        <strain evidence="1 2">ATCC 201684</strain>
    </source>
</reference>
<accession>A0A6G0WLF8</accession>